<dbReference type="FunFam" id="3.40.1440.10:FF:000001">
    <property type="entry name" value="UvrABC system protein C"/>
    <property type="match status" value="1"/>
</dbReference>
<dbReference type="InterPro" id="IPR050066">
    <property type="entry name" value="UvrABC_protein_C"/>
</dbReference>
<dbReference type="Gene3D" id="3.40.1440.10">
    <property type="entry name" value="GIY-YIG endonuclease"/>
    <property type="match status" value="1"/>
</dbReference>
<dbReference type="InterPro" id="IPR047296">
    <property type="entry name" value="GIY-YIG_UvrC_Cho"/>
</dbReference>
<evidence type="ECO:0000259" key="9">
    <source>
        <dbReference type="PROSITE" id="PS50164"/>
    </source>
</evidence>
<comment type="subcellular location">
    <subcellularLocation>
        <location evidence="7">Cytoplasm</location>
    </subcellularLocation>
</comment>
<dbReference type="InterPro" id="IPR000305">
    <property type="entry name" value="GIY-YIG_endonuc"/>
</dbReference>
<dbReference type="GO" id="GO:0003677">
    <property type="term" value="F:DNA binding"/>
    <property type="evidence" value="ECO:0007669"/>
    <property type="project" value="UniProtKB-UniRule"/>
</dbReference>
<dbReference type="Gene3D" id="3.30.420.340">
    <property type="entry name" value="UvrC, RNAse H endonuclease domain"/>
    <property type="match status" value="1"/>
</dbReference>
<keyword evidence="3 7" id="KW-0228">DNA excision</keyword>
<keyword evidence="2 7" id="KW-0227">DNA damage</keyword>
<dbReference type="PROSITE" id="PS50151">
    <property type="entry name" value="UVR"/>
    <property type="match status" value="1"/>
</dbReference>
<dbReference type="PROSITE" id="PS50165">
    <property type="entry name" value="UVRC"/>
    <property type="match status" value="1"/>
</dbReference>
<keyword evidence="6 7" id="KW-0742">SOS response</keyword>
<keyword evidence="5 7" id="KW-0234">DNA repair</keyword>
<dbReference type="InterPro" id="IPR038476">
    <property type="entry name" value="UvrC_RNase_H_dom_sf"/>
</dbReference>
<evidence type="ECO:0000313" key="11">
    <source>
        <dbReference type="EMBL" id="SIQ59369.1"/>
    </source>
</evidence>
<dbReference type="Pfam" id="PF08459">
    <property type="entry name" value="UvrC_RNaseH_dom"/>
    <property type="match status" value="1"/>
</dbReference>
<evidence type="ECO:0000256" key="7">
    <source>
        <dbReference type="HAMAP-Rule" id="MF_00203"/>
    </source>
</evidence>
<comment type="similarity">
    <text evidence="7">Belongs to the UvrC family.</text>
</comment>
<dbReference type="InterPro" id="IPR001943">
    <property type="entry name" value="UVR_dom"/>
</dbReference>
<evidence type="ECO:0000256" key="3">
    <source>
        <dbReference type="ARBA" id="ARBA00022769"/>
    </source>
</evidence>
<reference evidence="11 12" key="1">
    <citation type="submission" date="2017-01" db="EMBL/GenBank/DDBJ databases">
        <authorList>
            <person name="Mah S.A."/>
            <person name="Swanson W.J."/>
            <person name="Moy G.W."/>
            <person name="Vacquier V.D."/>
        </authorList>
    </citation>
    <scope>NUCLEOTIDE SEQUENCE [LARGE SCALE GENOMIC DNA]</scope>
    <source>
        <strain evidence="11 12">ASpG1</strain>
    </source>
</reference>
<evidence type="ECO:0000259" key="8">
    <source>
        <dbReference type="PROSITE" id="PS50151"/>
    </source>
</evidence>
<dbReference type="STRING" id="159291.SAMN05920897_11169"/>
<dbReference type="SUPFAM" id="SSF47781">
    <property type="entry name" value="RuvA domain 2-like"/>
    <property type="match status" value="1"/>
</dbReference>
<dbReference type="Gene3D" id="4.10.860.10">
    <property type="entry name" value="UVR domain"/>
    <property type="match status" value="1"/>
</dbReference>
<dbReference type="GO" id="GO:0009381">
    <property type="term" value="F:excinuclease ABC activity"/>
    <property type="evidence" value="ECO:0007669"/>
    <property type="project" value="UniProtKB-UniRule"/>
</dbReference>
<dbReference type="InterPro" id="IPR010994">
    <property type="entry name" value="RuvA_2-like"/>
</dbReference>
<dbReference type="PROSITE" id="PS50164">
    <property type="entry name" value="GIY_YIG"/>
    <property type="match status" value="1"/>
</dbReference>
<dbReference type="Gene3D" id="1.10.150.20">
    <property type="entry name" value="5' to 3' exonuclease, C-terminal subdomain"/>
    <property type="match status" value="1"/>
</dbReference>
<dbReference type="AlphaFoldDB" id="A0A1N6U1E8"/>
<dbReference type="PANTHER" id="PTHR30562:SF1">
    <property type="entry name" value="UVRABC SYSTEM PROTEIN C"/>
    <property type="match status" value="1"/>
</dbReference>
<dbReference type="PANTHER" id="PTHR30562">
    <property type="entry name" value="UVRC/OXIDOREDUCTASE"/>
    <property type="match status" value="1"/>
</dbReference>
<dbReference type="InterPro" id="IPR001162">
    <property type="entry name" value="UvrC_RNase_H_dom"/>
</dbReference>
<dbReference type="Pfam" id="PF22920">
    <property type="entry name" value="UvrC_RNaseH"/>
    <property type="match status" value="1"/>
</dbReference>
<dbReference type="GO" id="GO:0009432">
    <property type="term" value="P:SOS response"/>
    <property type="evidence" value="ECO:0007669"/>
    <property type="project" value="UniProtKB-UniRule"/>
</dbReference>
<feature type="domain" description="UVR" evidence="8">
    <location>
        <begin position="200"/>
        <end position="235"/>
    </location>
</feature>
<evidence type="ECO:0000256" key="1">
    <source>
        <dbReference type="ARBA" id="ARBA00022490"/>
    </source>
</evidence>
<dbReference type="SMART" id="SM00465">
    <property type="entry name" value="GIYc"/>
    <property type="match status" value="1"/>
</dbReference>
<dbReference type="NCBIfam" id="TIGR00194">
    <property type="entry name" value="uvrC"/>
    <property type="match status" value="1"/>
</dbReference>
<evidence type="ECO:0000256" key="5">
    <source>
        <dbReference type="ARBA" id="ARBA00023204"/>
    </source>
</evidence>
<dbReference type="Pfam" id="PF01541">
    <property type="entry name" value="GIY-YIG"/>
    <property type="match status" value="1"/>
</dbReference>
<dbReference type="SUPFAM" id="SSF82771">
    <property type="entry name" value="GIY-YIG endonuclease"/>
    <property type="match status" value="1"/>
</dbReference>
<keyword evidence="1 7" id="KW-0963">Cytoplasm</keyword>
<dbReference type="InterPro" id="IPR004791">
    <property type="entry name" value="UvrC"/>
</dbReference>
<feature type="domain" description="GIY-YIG" evidence="9">
    <location>
        <begin position="14"/>
        <end position="91"/>
    </location>
</feature>
<dbReference type="SUPFAM" id="SSF46600">
    <property type="entry name" value="C-terminal UvrC-binding domain of UvrB"/>
    <property type="match status" value="1"/>
</dbReference>
<accession>A0A1N6U1E8</accession>
<dbReference type="GO" id="GO:0005737">
    <property type="term" value="C:cytoplasm"/>
    <property type="evidence" value="ECO:0007669"/>
    <property type="project" value="UniProtKB-SubCell"/>
</dbReference>
<evidence type="ECO:0000256" key="4">
    <source>
        <dbReference type="ARBA" id="ARBA00022881"/>
    </source>
</evidence>
<dbReference type="HAMAP" id="MF_00203">
    <property type="entry name" value="UvrC"/>
    <property type="match status" value="1"/>
</dbReference>
<name>A0A1N6U1E8_9SPIO</name>
<dbReference type="EMBL" id="FTMS01000011">
    <property type="protein sequence ID" value="SIQ59369.1"/>
    <property type="molecule type" value="Genomic_DNA"/>
</dbReference>
<dbReference type="GO" id="GO:0009380">
    <property type="term" value="C:excinuclease repair complex"/>
    <property type="evidence" value="ECO:0007669"/>
    <property type="project" value="InterPro"/>
</dbReference>
<evidence type="ECO:0000313" key="12">
    <source>
        <dbReference type="Proteomes" id="UP000186400"/>
    </source>
</evidence>
<comment type="function">
    <text evidence="7">The UvrABC repair system catalyzes the recognition and processing of DNA lesions. UvrC both incises the 5' and 3' sides of the lesion. The N-terminal half is responsible for the 3' incision and the C-terminal half is responsible for the 5' incision.</text>
</comment>
<evidence type="ECO:0000256" key="2">
    <source>
        <dbReference type="ARBA" id="ARBA00022763"/>
    </source>
</evidence>
<evidence type="ECO:0000259" key="10">
    <source>
        <dbReference type="PROSITE" id="PS50165"/>
    </source>
</evidence>
<keyword evidence="4 7" id="KW-0267">Excision nuclease</keyword>
<dbReference type="CDD" id="cd10434">
    <property type="entry name" value="GIY-YIG_UvrC_Cho"/>
    <property type="match status" value="1"/>
</dbReference>
<organism evidence="11 12">
    <name type="scientific">Alkalispirochaeta americana</name>
    <dbReference type="NCBI Taxonomy" id="159291"/>
    <lineage>
        <taxon>Bacteria</taxon>
        <taxon>Pseudomonadati</taxon>
        <taxon>Spirochaetota</taxon>
        <taxon>Spirochaetia</taxon>
        <taxon>Spirochaetales</taxon>
        <taxon>Spirochaetaceae</taxon>
        <taxon>Alkalispirochaeta</taxon>
    </lineage>
</organism>
<gene>
    <name evidence="7" type="primary">uvrC</name>
    <name evidence="11" type="ORF">SAMN05920897_11169</name>
</gene>
<sequence length="599" mass="67567">MKDDLKNTVNNFPASPGVYLMKDSQERIIYVGKAKNLRARVRSYFLKDNPIKTKVLMSHVTVIDYIVTGNEYEALLLENNLIKRHSPRYNINLKDGKSYPVIRITADPFPRVFQTRTIIQDGSRYFGPYPGVSRLESYLELIEKLYPLRKCRSSSLKKREQPCLYHHIGRCAAVCAGKTSRDEYLRRVEKIESLLSGKTEALRREITEKMTAAGASLQFEKAAEYRDILAALDQMESEQRIVDFDPEVRDYIGYATGETFSAFVVFQMRQGNLLGSTTFHGELPGSEEENLVEFVLQFYSSTSRAPQKLYTSASLGDVAPLKRFFQEELSTEVDISPPGSTRDAAILRLCTENARQELERLQRARGDLPALEELARLLHLPAPPLRIEGFDIAQVGGHHTVASLVSFSRGVPDKSQYKRFRIKSLPDGAIDDFGAMREVLARRYSRVKNEKLPKPDLILIDGGKGQVSAARGILLALELPIPIVGLAKREEEIFLDDTKEPLRLPEGTPALRLLQHVRDEAHRFATTYRGSLQKKDALTSLLQAVPGIGPRRAARIMKAFPREESLLETPLDIIAKSTGISEDLAREIQNHLRKSREGS</sequence>
<dbReference type="Pfam" id="PF14520">
    <property type="entry name" value="HHH_5"/>
    <property type="match status" value="1"/>
</dbReference>
<dbReference type="GO" id="GO:0006289">
    <property type="term" value="P:nucleotide-excision repair"/>
    <property type="evidence" value="ECO:0007669"/>
    <property type="project" value="UniProtKB-UniRule"/>
</dbReference>
<proteinExistence type="inferred from homology"/>
<comment type="subunit">
    <text evidence="7">Interacts with UvrB in an incision complex.</text>
</comment>
<feature type="domain" description="UvrC family homology region profile" evidence="10">
    <location>
        <begin position="251"/>
        <end position="474"/>
    </location>
</feature>
<evidence type="ECO:0000256" key="6">
    <source>
        <dbReference type="ARBA" id="ARBA00023236"/>
    </source>
</evidence>
<keyword evidence="12" id="KW-1185">Reference proteome</keyword>
<protein>
    <recommendedName>
        <fullName evidence="7">UvrABC system protein C</fullName>
        <shortName evidence="7">Protein UvrC</shortName>
    </recommendedName>
    <alternativeName>
        <fullName evidence="7">Excinuclease ABC subunit C</fullName>
    </alternativeName>
</protein>
<dbReference type="InterPro" id="IPR035901">
    <property type="entry name" value="GIY-YIG_endonuc_sf"/>
</dbReference>
<dbReference type="InterPro" id="IPR036876">
    <property type="entry name" value="UVR_dom_sf"/>
</dbReference>
<dbReference type="Proteomes" id="UP000186400">
    <property type="component" value="Unassembled WGS sequence"/>
</dbReference>